<evidence type="ECO:0000313" key="2">
    <source>
        <dbReference type="Proteomes" id="UP000005408"/>
    </source>
</evidence>
<protein>
    <submittedName>
        <fullName evidence="1">Uncharacterized protein</fullName>
    </submittedName>
</protein>
<dbReference type="EnsemblMetazoa" id="G10922.1">
    <property type="protein sequence ID" value="G10922.1:cds"/>
    <property type="gene ID" value="G10922"/>
</dbReference>
<proteinExistence type="predicted"/>
<keyword evidence="2" id="KW-1185">Reference proteome</keyword>
<dbReference type="AlphaFoldDB" id="A0A8W8HTW2"/>
<organism evidence="1 2">
    <name type="scientific">Magallana gigas</name>
    <name type="common">Pacific oyster</name>
    <name type="synonym">Crassostrea gigas</name>
    <dbReference type="NCBI Taxonomy" id="29159"/>
    <lineage>
        <taxon>Eukaryota</taxon>
        <taxon>Metazoa</taxon>
        <taxon>Spiralia</taxon>
        <taxon>Lophotrochozoa</taxon>
        <taxon>Mollusca</taxon>
        <taxon>Bivalvia</taxon>
        <taxon>Autobranchia</taxon>
        <taxon>Pteriomorphia</taxon>
        <taxon>Ostreida</taxon>
        <taxon>Ostreoidea</taxon>
        <taxon>Ostreidae</taxon>
        <taxon>Magallana</taxon>
    </lineage>
</organism>
<name>A0A8W8HTW2_MAGGI</name>
<accession>A0A8W8HTW2</accession>
<dbReference type="Proteomes" id="UP000005408">
    <property type="component" value="Unassembled WGS sequence"/>
</dbReference>
<reference evidence="1" key="1">
    <citation type="submission" date="2022-08" db="UniProtKB">
        <authorList>
            <consortium name="EnsemblMetazoa"/>
        </authorList>
    </citation>
    <scope>IDENTIFICATION</scope>
    <source>
        <strain evidence="1">05x7-T-G4-1.051#20</strain>
    </source>
</reference>
<sequence>MPSNQEALSKIDELDLTIRLPNIGPTQNRATESGLCEVTQVLRDRLEFSKRREGLIHGSGTGRCPSWYGVNTKCFLNLPSRQGDEKFRGFWKELTDAIQKRASQKVIDFLSNQIKERENEANGVGTETIKKIGFATQEGSSIRKQLDGDVLQLHEESAKELEEFRRHL</sequence>
<evidence type="ECO:0000313" key="1">
    <source>
        <dbReference type="EnsemblMetazoa" id="G10922.1:cds"/>
    </source>
</evidence>